<dbReference type="Gene3D" id="3.40.30.10">
    <property type="entry name" value="Glutaredoxin"/>
    <property type="match status" value="1"/>
</dbReference>
<gene>
    <name evidence="8" type="ORF">AB3X52_09755</name>
</gene>
<dbReference type="Pfam" id="PF00578">
    <property type="entry name" value="AhpC-TSA"/>
    <property type="match status" value="1"/>
</dbReference>
<dbReference type="SUPFAM" id="SSF52833">
    <property type="entry name" value="Thioredoxin-like"/>
    <property type="match status" value="1"/>
</dbReference>
<evidence type="ECO:0000256" key="4">
    <source>
        <dbReference type="ARBA" id="ARBA00023157"/>
    </source>
</evidence>
<dbReference type="InterPro" id="IPR013766">
    <property type="entry name" value="Thioredoxin_domain"/>
</dbReference>
<keyword evidence="6" id="KW-0732">Signal</keyword>
<dbReference type="PANTHER" id="PTHR42852">
    <property type="entry name" value="THIOL:DISULFIDE INTERCHANGE PROTEIN DSBE"/>
    <property type="match status" value="1"/>
</dbReference>
<keyword evidence="3" id="KW-0812">Transmembrane</keyword>
<name>A0ABV3SZC7_9ACTN</name>
<keyword evidence="2" id="KW-0201">Cytochrome c-type biogenesis</keyword>
<sequence>MRRVLVAAVVALLALSGCSAKDVVKAPSADIDVATPDMVAMKAKSDIEPCPAPETKDGGLPAKTVRCLGGGRSVDLSTLKGPLVLNFWNSPCVECQKESPALAKFYRDYGRRIPVLGVDAVDGYPGIALRKAIGWGITYPIVADPLGDLQGTKLSVRGVPTFFFLHADGSLTAEAGGKKNEAQIVAMVEKQFGIQL</sequence>
<dbReference type="Proteomes" id="UP001556631">
    <property type="component" value="Unassembled WGS sequence"/>
</dbReference>
<evidence type="ECO:0000313" key="9">
    <source>
        <dbReference type="Proteomes" id="UP001556631"/>
    </source>
</evidence>
<evidence type="ECO:0000256" key="5">
    <source>
        <dbReference type="ARBA" id="ARBA00023284"/>
    </source>
</evidence>
<reference evidence="8 9" key="1">
    <citation type="submission" date="2024-07" db="EMBL/GenBank/DDBJ databases">
        <authorList>
            <person name="Lee S."/>
            <person name="Kang M."/>
        </authorList>
    </citation>
    <scope>NUCLEOTIDE SEQUENCE [LARGE SCALE GENOMIC DNA]</scope>
    <source>
        <strain evidence="8 9">DS6</strain>
    </source>
</reference>
<evidence type="ECO:0000313" key="8">
    <source>
        <dbReference type="EMBL" id="MEX0427905.1"/>
    </source>
</evidence>
<dbReference type="InterPro" id="IPR036249">
    <property type="entry name" value="Thioredoxin-like_sf"/>
</dbReference>
<organism evidence="8 9">
    <name type="scientific">Nocardioides eburneus</name>
    <dbReference type="NCBI Taxonomy" id="3231482"/>
    <lineage>
        <taxon>Bacteria</taxon>
        <taxon>Bacillati</taxon>
        <taxon>Actinomycetota</taxon>
        <taxon>Actinomycetes</taxon>
        <taxon>Propionibacteriales</taxon>
        <taxon>Nocardioidaceae</taxon>
        <taxon>Nocardioides</taxon>
    </lineage>
</organism>
<dbReference type="RefSeq" id="WP_367993729.1">
    <property type="nucleotide sequence ID" value="NZ_JBFPJR010000014.1"/>
</dbReference>
<dbReference type="PANTHER" id="PTHR42852:SF6">
    <property type="entry name" value="THIOL:DISULFIDE INTERCHANGE PROTEIN DSBE"/>
    <property type="match status" value="1"/>
</dbReference>
<dbReference type="PROSITE" id="PS51257">
    <property type="entry name" value="PROKAR_LIPOPROTEIN"/>
    <property type="match status" value="1"/>
</dbReference>
<comment type="caution">
    <text evidence="8">The sequence shown here is derived from an EMBL/GenBank/DDBJ whole genome shotgun (WGS) entry which is preliminary data.</text>
</comment>
<keyword evidence="5" id="KW-0676">Redox-active center</keyword>
<dbReference type="CDD" id="cd02966">
    <property type="entry name" value="TlpA_like_family"/>
    <property type="match status" value="1"/>
</dbReference>
<protein>
    <submittedName>
        <fullName evidence="8">TlpA family protein disulfide reductase</fullName>
    </submittedName>
</protein>
<feature type="chain" id="PRO_5045414994" evidence="6">
    <location>
        <begin position="21"/>
        <end position="196"/>
    </location>
</feature>
<dbReference type="PROSITE" id="PS51352">
    <property type="entry name" value="THIOREDOXIN_2"/>
    <property type="match status" value="1"/>
</dbReference>
<keyword evidence="9" id="KW-1185">Reference proteome</keyword>
<comment type="subcellular location">
    <subcellularLocation>
        <location evidence="1">Cell envelope</location>
    </subcellularLocation>
</comment>
<accession>A0ABV3SZC7</accession>
<keyword evidence="4" id="KW-1015">Disulfide bond</keyword>
<feature type="domain" description="Thioredoxin" evidence="7">
    <location>
        <begin position="41"/>
        <end position="193"/>
    </location>
</feature>
<dbReference type="InterPro" id="IPR000866">
    <property type="entry name" value="AhpC/TSA"/>
</dbReference>
<evidence type="ECO:0000259" key="7">
    <source>
        <dbReference type="PROSITE" id="PS51352"/>
    </source>
</evidence>
<feature type="signal peptide" evidence="6">
    <location>
        <begin position="1"/>
        <end position="20"/>
    </location>
</feature>
<evidence type="ECO:0000256" key="1">
    <source>
        <dbReference type="ARBA" id="ARBA00004196"/>
    </source>
</evidence>
<dbReference type="EMBL" id="JBFPJR010000014">
    <property type="protein sequence ID" value="MEX0427905.1"/>
    <property type="molecule type" value="Genomic_DNA"/>
</dbReference>
<evidence type="ECO:0000256" key="3">
    <source>
        <dbReference type="ARBA" id="ARBA00022968"/>
    </source>
</evidence>
<dbReference type="InterPro" id="IPR050553">
    <property type="entry name" value="Thioredoxin_ResA/DsbE_sf"/>
</dbReference>
<evidence type="ECO:0000256" key="6">
    <source>
        <dbReference type="SAM" id="SignalP"/>
    </source>
</evidence>
<proteinExistence type="predicted"/>
<keyword evidence="3" id="KW-0735">Signal-anchor</keyword>
<evidence type="ECO:0000256" key="2">
    <source>
        <dbReference type="ARBA" id="ARBA00022748"/>
    </source>
</evidence>